<evidence type="ECO:0000313" key="1">
    <source>
        <dbReference type="EMBL" id="MDT8760819.1"/>
    </source>
</evidence>
<comment type="caution">
    <text evidence="1">The sequence shown here is derived from an EMBL/GenBank/DDBJ whole genome shotgun (WGS) entry which is preliminary data.</text>
</comment>
<dbReference type="EMBL" id="JALMLT010000005">
    <property type="protein sequence ID" value="MDT8760819.1"/>
    <property type="molecule type" value="Genomic_DNA"/>
</dbReference>
<accession>A0ABU3N8I9</accession>
<organism evidence="1">
    <name type="scientific">Sphingomonas psychrotolerans</name>
    <dbReference type="NCBI Taxonomy" id="1327635"/>
    <lineage>
        <taxon>Bacteria</taxon>
        <taxon>Pseudomonadati</taxon>
        <taxon>Pseudomonadota</taxon>
        <taxon>Alphaproteobacteria</taxon>
        <taxon>Sphingomonadales</taxon>
        <taxon>Sphingomonadaceae</taxon>
        <taxon>Sphingomonas</taxon>
    </lineage>
</organism>
<evidence type="ECO:0008006" key="2">
    <source>
        <dbReference type="Google" id="ProtNLM"/>
    </source>
</evidence>
<proteinExistence type="predicted"/>
<sequence length="120" mass="13472">MKLAALLSILLVSCGPAPHPEETRPEIIRGLSDQSGEGTAQLTRRAQAAFPLGSSEEMLMDGLRRQRFTEFSSSSDERGVWHIADYEEEGFPCMMRWSIRWRSKGKRITEIWAVSGTACL</sequence>
<reference evidence="1" key="1">
    <citation type="submission" date="2022-04" db="EMBL/GenBank/DDBJ databases">
        <title>Tomato heritable bacteria conferring resistance against bacterial wilt.</title>
        <authorList>
            <person name="Yin J."/>
        </authorList>
    </citation>
    <scope>NUCLEOTIDE SEQUENCE</scope>
    <source>
        <strain evidence="1">Cra20</strain>
    </source>
</reference>
<name>A0ABU3N8I9_9SPHN</name>
<gene>
    <name evidence="1" type="ORF">MZO42_19120</name>
</gene>
<protein>
    <recommendedName>
        <fullName evidence="2">Lipoprotein</fullName>
    </recommendedName>
</protein>